<keyword evidence="3" id="KW-0808">Transferase</keyword>
<dbReference type="EC" id="2.7.11.1" evidence="1"/>
<keyword evidence="5 11" id="KW-0418">Kinase</keyword>
<comment type="catalytic activity">
    <reaction evidence="8">
        <text>L-seryl-[protein] + ATP = O-phospho-L-seryl-[protein] + ADP + H(+)</text>
        <dbReference type="Rhea" id="RHEA:17989"/>
        <dbReference type="Rhea" id="RHEA-COMP:9863"/>
        <dbReference type="Rhea" id="RHEA-COMP:11604"/>
        <dbReference type="ChEBI" id="CHEBI:15378"/>
        <dbReference type="ChEBI" id="CHEBI:29999"/>
        <dbReference type="ChEBI" id="CHEBI:30616"/>
        <dbReference type="ChEBI" id="CHEBI:83421"/>
        <dbReference type="ChEBI" id="CHEBI:456216"/>
        <dbReference type="EC" id="2.7.11.1"/>
    </reaction>
</comment>
<dbReference type="InterPro" id="IPR011009">
    <property type="entry name" value="Kinase-like_dom_sf"/>
</dbReference>
<organism evidence="11 12">
    <name type="scientific">Mycobacterium vicinigordonae</name>
    <dbReference type="NCBI Taxonomy" id="1719132"/>
    <lineage>
        <taxon>Bacteria</taxon>
        <taxon>Bacillati</taxon>
        <taxon>Actinomycetota</taxon>
        <taxon>Actinomycetes</taxon>
        <taxon>Mycobacteriales</taxon>
        <taxon>Mycobacteriaceae</taxon>
        <taxon>Mycobacterium</taxon>
    </lineage>
</organism>
<dbReference type="PROSITE" id="PS00108">
    <property type="entry name" value="PROTEIN_KINASE_ST"/>
    <property type="match status" value="1"/>
</dbReference>
<comment type="catalytic activity">
    <reaction evidence="7">
        <text>L-threonyl-[protein] + ATP = O-phospho-L-threonyl-[protein] + ADP + H(+)</text>
        <dbReference type="Rhea" id="RHEA:46608"/>
        <dbReference type="Rhea" id="RHEA-COMP:11060"/>
        <dbReference type="Rhea" id="RHEA-COMP:11605"/>
        <dbReference type="ChEBI" id="CHEBI:15378"/>
        <dbReference type="ChEBI" id="CHEBI:30013"/>
        <dbReference type="ChEBI" id="CHEBI:30616"/>
        <dbReference type="ChEBI" id="CHEBI:61977"/>
        <dbReference type="ChEBI" id="CHEBI:456216"/>
        <dbReference type="EC" id="2.7.11.1"/>
    </reaction>
</comment>
<evidence type="ECO:0000256" key="1">
    <source>
        <dbReference type="ARBA" id="ARBA00012513"/>
    </source>
</evidence>
<evidence type="ECO:0000256" key="9">
    <source>
        <dbReference type="SAM" id="MobiDB-lite"/>
    </source>
</evidence>
<accession>A0A7D6HV79</accession>
<dbReference type="FunFam" id="3.30.200.20:FF:000035">
    <property type="entry name" value="Serine/threonine protein kinase Stk1"/>
    <property type="match status" value="1"/>
</dbReference>
<feature type="domain" description="Protein kinase" evidence="10">
    <location>
        <begin position="12"/>
        <end position="275"/>
    </location>
</feature>
<gene>
    <name evidence="11" type="ORF">H0P51_04495</name>
</gene>
<evidence type="ECO:0000256" key="3">
    <source>
        <dbReference type="ARBA" id="ARBA00022679"/>
    </source>
</evidence>
<dbReference type="SMART" id="SM00220">
    <property type="entry name" value="S_TKc"/>
    <property type="match status" value="1"/>
</dbReference>
<name>A0A7D6HV79_9MYCO</name>
<keyword evidence="12" id="KW-1185">Reference proteome</keyword>
<evidence type="ECO:0000256" key="4">
    <source>
        <dbReference type="ARBA" id="ARBA00022741"/>
    </source>
</evidence>
<dbReference type="InterPro" id="IPR000719">
    <property type="entry name" value="Prot_kinase_dom"/>
</dbReference>
<dbReference type="PROSITE" id="PS50011">
    <property type="entry name" value="PROTEIN_KINASE_DOM"/>
    <property type="match status" value="1"/>
</dbReference>
<evidence type="ECO:0000256" key="6">
    <source>
        <dbReference type="ARBA" id="ARBA00022840"/>
    </source>
</evidence>
<dbReference type="PANTHER" id="PTHR43289:SF6">
    <property type="entry name" value="SERINE_THREONINE-PROTEIN KINASE NEKL-3"/>
    <property type="match status" value="1"/>
</dbReference>
<dbReference type="GO" id="GO:0080090">
    <property type="term" value="P:regulation of primary metabolic process"/>
    <property type="evidence" value="ECO:0007669"/>
    <property type="project" value="UniProtKB-ARBA"/>
</dbReference>
<feature type="region of interest" description="Disordered" evidence="9">
    <location>
        <begin position="283"/>
        <end position="334"/>
    </location>
</feature>
<feature type="compositionally biased region" description="Pro residues" evidence="9">
    <location>
        <begin position="324"/>
        <end position="334"/>
    </location>
</feature>
<keyword evidence="6" id="KW-0067">ATP-binding</keyword>
<evidence type="ECO:0000313" key="12">
    <source>
        <dbReference type="Proteomes" id="UP000510682"/>
    </source>
</evidence>
<feature type="compositionally biased region" description="Low complexity" evidence="9">
    <location>
        <begin position="283"/>
        <end position="293"/>
    </location>
</feature>
<evidence type="ECO:0000256" key="7">
    <source>
        <dbReference type="ARBA" id="ARBA00047899"/>
    </source>
</evidence>
<dbReference type="RefSeq" id="WP_180916831.1">
    <property type="nucleotide sequence ID" value="NZ_CP059165.1"/>
</dbReference>
<dbReference type="KEGG" id="mgor:H0P51_04495"/>
<evidence type="ECO:0000256" key="8">
    <source>
        <dbReference type="ARBA" id="ARBA00048679"/>
    </source>
</evidence>
<dbReference type="CDD" id="cd14014">
    <property type="entry name" value="STKc_PknB_like"/>
    <property type="match status" value="1"/>
</dbReference>
<dbReference type="GO" id="GO:0004674">
    <property type="term" value="F:protein serine/threonine kinase activity"/>
    <property type="evidence" value="ECO:0007669"/>
    <property type="project" value="UniProtKB-KW"/>
</dbReference>
<sequence>MPLRDGDVFAGYTILRLLGSGGMGEVYLAQHPRLPRLEALKILPASLTSDAEFRQRFNREADLAATLWHPNIVGLHDRGEFDDQLWITMDYVEGTDAARLLPETGPNGLPEQQVLEVVAAVADALDYAHQRNLLHRDVKPANILLTGSELDQRRILLADFGIARRSDEISGLTATNVTVGSIAYGAPEQLTGEPLDGRADQYALAATAFHLLTGVPPYESSNAAVIIGKHLTAPPPVLAEHRPALARLDAVLTKAMAKDPAQRYPRCADFAQALGAAMATEVAAPSQPATQPAPMQPPVAAPEYPAPAWRPPDPPGIPQTKPWQPGPWQPIPYPAPPSTKRRWPAVLVPLVLVVLLAGAVSFAATEVLRPQAVSTAAPQWQPYVDYAKQFTVWLTSLNPQSATSDVQRILDGSTGEFHDQFAKTSTSFTQVVIDSNVVSTGTVSSAALNSITGTTAQVLVASTAKTTSASGSSQDPRQYRLILRVEKIGDAYKVSKVEFVS</sequence>
<dbReference type="Pfam" id="PF00069">
    <property type="entry name" value="Pkinase"/>
    <property type="match status" value="1"/>
</dbReference>
<reference evidence="11" key="2">
    <citation type="submission" date="2020-07" db="EMBL/GenBank/DDBJ databases">
        <authorList>
            <person name="Yu X."/>
        </authorList>
    </citation>
    <scope>NUCLEOTIDE SEQUENCE [LARGE SCALE GENOMIC DNA]</scope>
    <source>
        <strain evidence="11">24T</strain>
    </source>
</reference>
<dbReference type="GO" id="GO:0005524">
    <property type="term" value="F:ATP binding"/>
    <property type="evidence" value="ECO:0007669"/>
    <property type="project" value="UniProtKB-KW"/>
</dbReference>
<keyword evidence="4" id="KW-0547">Nucleotide-binding</keyword>
<reference evidence="11" key="1">
    <citation type="submission" date="2020-07" db="EMBL/GenBank/DDBJ databases">
        <title>Description of Mycobacterium gordonae subsp. intergordonae subsp.nov. and Mycobacterium gordonae subsp. gordonae subsp. nov.</title>
        <authorList>
            <person name="Huang H."/>
        </authorList>
    </citation>
    <scope>NUCLEOTIDE SEQUENCE [LARGE SCALE GENOMIC DNA]</scope>
    <source>
        <strain evidence="11">24T</strain>
    </source>
</reference>
<protein>
    <recommendedName>
        <fullName evidence="1">non-specific serine/threonine protein kinase</fullName>
        <ecNumber evidence="1">2.7.11.1</ecNumber>
    </recommendedName>
</protein>
<dbReference type="Proteomes" id="UP000510682">
    <property type="component" value="Chromosome"/>
</dbReference>
<evidence type="ECO:0000256" key="5">
    <source>
        <dbReference type="ARBA" id="ARBA00022777"/>
    </source>
</evidence>
<dbReference type="InterPro" id="IPR008271">
    <property type="entry name" value="Ser/Thr_kinase_AS"/>
</dbReference>
<keyword evidence="2" id="KW-0723">Serine/threonine-protein kinase</keyword>
<dbReference type="Gene3D" id="3.30.200.20">
    <property type="entry name" value="Phosphorylase Kinase, domain 1"/>
    <property type="match status" value="1"/>
</dbReference>
<dbReference type="AlphaFoldDB" id="A0A7D6HV79"/>
<evidence type="ECO:0000313" key="11">
    <source>
        <dbReference type="EMBL" id="QLL08232.1"/>
    </source>
</evidence>
<feature type="compositionally biased region" description="Pro residues" evidence="9">
    <location>
        <begin position="294"/>
        <end position="317"/>
    </location>
</feature>
<dbReference type="SUPFAM" id="SSF56112">
    <property type="entry name" value="Protein kinase-like (PK-like)"/>
    <property type="match status" value="1"/>
</dbReference>
<dbReference type="Gene3D" id="1.10.510.10">
    <property type="entry name" value="Transferase(Phosphotransferase) domain 1"/>
    <property type="match status" value="1"/>
</dbReference>
<evidence type="ECO:0000256" key="2">
    <source>
        <dbReference type="ARBA" id="ARBA00022527"/>
    </source>
</evidence>
<dbReference type="PANTHER" id="PTHR43289">
    <property type="entry name" value="MITOGEN-ACTIVATED PROTEIN KINASE KINASE KINASE 20-RELATED"/>
    <property type="match status" value="1"/>
</dbReference>
<proteinExistence type="predicted"/>
<evidence type="ECO:0000259" key="10">
    <source>
        <dbReference type="PROSITE" id="PS50011"/>
    </source>
</evidence>
<dbReference type="EMBL" id="CP059165">
    <property type="protein sequence ID" value="QLL08232.1"/>
    <property type="molecule type" value="Genomic_DNA"/>
</dbReference>